<protein>
    <submittedName>
        <fullName evidence="1">Uncharacterized protein</fullName>
    </submittedName>
</protein>
<keyword evidence="2" id="KW-1185">Reference proteome</keyword>
<evidence type="ECO:0000313" key="1">
    <source>
        <dbReference type="EMBL" id="KAI0063872.1"/>
    </source>
</evidence>
<evidence type="ECO:0000313" key="2">
    <source>
        <dbReference type="Proteomes" id="UP000814140"/>
    </source>
</evidence>
<gene>
    <name evidence="1" type="ORF">BV25DRAFT_1801482</name>
</gene>
<dbReference type="Proteomes" id="UP000814140">
    <property type="component" value="Unassembled WGS sequence"/>
</dbReference>
<reference evidence="1" key="1">
    <citation type="submission" date="2021-03" db="EMBL/GenBank/DDBJ databases">
        <authorList>
            <consortium name="DOE Joint Genome Institute"/>
            <person name="Ahrendt S."/>
            <person name="Looney B.P."/>
            <person name="Miyauchi S."/>
            <person name="Morin E."/>
            <person name="Drula E."/>
            <person name="Courty P.E."/>
            <person name="Chicoki N."/>
            <person name="Fauchery L."/>
            <person name="Kohler A."/>
            <person name="Kuo A."/>
            <person name="Labutti K."/>
            <person name="Pangilinan J."/>
            <person name="Lipzen A."/>
            <person name="Riley R."/>
            <person name="Andreopoulos W."/>
            <person name="He G."/>
            <person name="Johnson J."/>
            <person name="Barry K.W."/>
            <person name="Grigoriev I.V."/>
            <person name="Nagy L."/>
            <person name="Hibbett D."/>
            <person name="Henrissat B."/>
            <person name="Matheny P.B."/>
            <person name="Labbe J."/>
            <person name="Martin F."/>
        </authorList>
    </citation>
    <scope>NUCLEOTIDE SEQUENCE</scope>
    <source>
        <strain evidence="1">HHB10654</strain>
    </source>
</reference>
<sequence length="594" mass="66008">SVVRRCDGLSGKGLGLDFIRMMSYIQLVMKCQTQLQANKKLSLTSLYDTLESDTAKKTSLRTFLDWHSRGSKYAAVASGGSVYALLLIAGLEMRVRLGEIEGKAPWILGTTLRDPPSADTVEGRLVRQQIVPIVARLRQELPLLMSAVFPVSLLAAQGLSNLVDCADLGDSDKLFSIIQFRDFALASRNSEVWASCYSDVGPGHPVETTDISNSFLHSGTSDRQGSLGPVTDNSTAVTPEELRASFSSAVKPVLESIDTRFKLTAEGNCQTRYPADKSANFAWTERERNRACKAVEVIDLPDLCRRLEMYYSFGIRSSPETYLSLPPQVIDDIEGRALRLNCSDGSLLALICTSMPEQLKKRLTDCLLASFGGRQSLVPTDSKSVGEGFNYEALYFTWYNRHCTQGDDAPEDISPMELYNSAASRTNHSQLTPYVSKEMRDEEDLFRTLQVVFADVFEWISTVVSTCLPDEYEILKMDADVLPGNNRSAVYPFVGFVVNLNVVTKAHRDDQDKLLCLVLTLGEFEGGSLVMVEPGLVLPLRSGDLVAFQSHRITHFNLHFRGLRASLVFHTDRAFDSWTRGDRRNGWSRNVALN</sequence>
<name>A0ACB8T5T7_9AGAM</name>
<accession>A0ACB8T5T7</accession>
<comment type="caution">
    <text evidence="1">The sequence shown here is derived from an EMBL/GenBank/DDBJ whole genome shotgun (WGS) entry which is preliminary data.</text>
</comment>
<organism evidence="1 2">
    <name type="scientific">Artomyces pyxidatus</name>
    <dbReference type="NCBI Taxonomy" id="48021"/>
    <lineage>
        <taxon>Eukaryota</taxon>
        <taxon>Fungi</taxon>
        <taxon>Dikarya</taxon>
        <taxon>Basidiomycota</taxon>
        <taxon>Agaricomycotina</taxon>
        <taxon>Agaricomycetes</taxon>
        <taxon>Russulales</taxon>
        <taxon>Auriscalpiaceae</taxon>
        <taxon>Artomyces</taxon>
    </lineage>
</organism>
<feature type="non-terminal residue" evidence="1">
    <location>
        <position position="1"/>
    </location>
</feature>
<proteinExistence type="predicted"/>
<reference evidence="1" key="2">
    <citation type="journal article" date="2022" name="New Phytol.">
        <title>Evolutionary transition to the ectomycorrhizal habit in the genomes of a hyperdiverse lineage of mushroom-forming fungi.</title>
        <authorList>
            <person name="Looney B."/>
            <person name="Miyauchi S."/>
            <person name="Morin E."/>
            <person name="Drula E."/>
            <person name="Courty P.E."/>
            <person name="Kohler A."/>
            <person name="Kuo A."/>
            <person name="LaButti K."/>
            <person name="Pangilinan J."/>
            <person name="Lipzen A."/>
            <person name="Riley R."/>
            <person name="Andreopoulos W."/>
            <person name="He G."/>
            <person name="Johnson J."/>
            <person name="Nolan M."/>
            <person name="Tritt A."/>
            <person name="Barry K.W."/>
            <person name="Grigoriev I.V."/>
            <person name="Nagy L.G."/>
            <person name="Hibbett D."/>
            <person name="Henrissat B."/>
            <person name="Matheny P.B."/>
            <person name="Labbe J."/>
            <person name="Martin F.M."/>
        </authorList>
    </citation>
    <scope>NUCLEOTIDE SEQUENCE</scope>
    <source>
        <strain evidence="1">HHB10654</strain>
    </source>
</reference>
<dbReference type="EMBL" id="MU277201">
    <property type="protein sequence ID" value="KAI0063872.1"/>
    <property type="molecule type" value="Genomic_DNA"/>
</dbReference>